<dbReference type="InterPro" id="IPR006059">
    <property type="entry name" value="SBP"/>
</dbReference>
<gene>
    <name evidence="2" type="ORF">HNR10_001368</name>
</gene>
<dbReference type="SUPFAM" id="SSF53850">
    <property type="entry name" value="Periplasmic binding protein-like II"/>
    <property type="match status" value="1"/>
</dbReference>
<dbReference type="AlphaFoldDB" id="A0A7Z0EJY8"/>
<proteinExistence type="predicted"/>
<dbReference type="Pfam" id="PF13416">
    <property type="entry name" value="SBP_bac_8"/>
    <property type="match status" value="1"/>
</dbReference>
<dbReference type="InterPro" id="IPR050490">
    <property type="entry name" value="Bact_solute-bd_prot1"/>
</dbReference>
<feature type="region of interest" description="Disordered" evidence="1">
    <location>
        <begin position="1"/>
        <end position="20"/>
    </location>
</feature>
<comment type="caution">
    <text evidence="2">The sequence shown here is derived from an EMBL/GenBank/DDBJ whole genome shotgun (WGS) entry which is preliminary data.</text>
</comment>
<keyword evidence="3" id="KW-1185">Reference proteome</keyword>
<accession>A0A7Z0EJY8</accession>
<dbReference type="PANTHER" id="PTHR43649">
    <property type="entry name" value="ARABINOSE-BINDING PROTEIN-RELATED"/>
    <property type="match status" value="1"/>
</dbReference>
<keyword evidence="2" id="KW-0813">Transport</keyword>
<sequence>MRRASRAPHAPPPPLAPVGPGRRAFVTGALATAGLAAAGCAPPDTLISGETRLRQWNLFAGGDGLRMIEMHDAYQAEHPGIDFRATTFTWGAPFYTKVAMGAAGGRGADIATVHVSRLESLAPGRLLDPIDPGLLAEFGIDDTVVLPNIWEKCFFDGQLYAIPIDTHVLIQYINLDVCRQAGVLDADDRLVEVSGVDAYFDLLREIQGVTGDYGLSMDTWNPWSNFWALYRQQDGELVLGEDDFEMDDDKALAAMDVMYRLAEEGLAPRHSRDADTAANIANGHAGLMIHGNWEIPTLEATGIEFSATQFPAVFGNHRTRGDSHCYVFPHQRDRDPERTRAAAEYAAWMLHNSLTWAGGGHIPAYQPVVESAEYDALHPQSEYREAAENVQFEPEAWFSGSAGRLQEEAAGALTTLHQGTQTPEQALDQLKGTIRNLLSVPSPV</sequence>
<dbReference type="PANTHER" id="PTHR43649:SF14">
    <property type="entry name" value="BLR3389 PROTEIN"/>
    <property type="match status" value="1"/>
</dbReference>
<dbReference type="Proteomes" id="UP000572051">
    <property type="component" value="Unassembled WGS sequence"/>
</dbReference>
<name>A0A7Z0EJY8_9ACTN</name>
<evidence type="ECO:0000313" key="2">
    <source>
        <dbReference type="EMBL" id="NYJ33487.1"/>
    </source>
</evidence>
<dbReference type="Gene3D" id="3.40.190.10">
    <property type="entry name" value="Periplasmic binding protein-like II"/>
    <property type="match status" value="1"/>
</dbReference>
<keyword evidence="2" id="KW-0762">Sugar transport</keyword>
<dbReference type="EMBL" id="JACCFS010000001">
    <property type="protein sequence ID" value="NYJ33487.1"/>
    <property type="molecule type" value="Genomic_DNA"/>
</dbReference>
<evidence type="ECO:0000256" key="1">
    <source>
        <dbReference type="SAM" id="MobiDB-lite"/>
    </source>
</evidence>
<evidence type="ECO:0000313" key="3">
    <source>
        <dbReference type="Proteomes" id="UP000572051"/>
    </source>
</evidence>
<reference evidence="2 3" key="1">
    <citation type="submission" date="2020-07" db="EMBL/GenBank/DDBJ databases">
        <title>Sequencing the genomes of 1000 actinobacteria strains.</title>
        <authorList>
            <person name="Klenk H.-P."/>
        </authorList>
    </citation>
    <scope>NUCLEOTIDE SEQUENCE [LARGE SCALE GENOMIC DNA]</scope>
    <source>
        <strain evidence="2 3">DSM 44442</strain>
    </source>
</reference>
<protein>
    <submittedName>
        <fullName evidence="2">Multiple sugar transport system substrate-binding protein</fullName>
    </submittedName>
</protein>
<organism evidence="2 3">
    <name type="scientific">Nocardiopsis aegyptia</name>
    <dbReference type="NCBI Taxonomy" id="220378"/>
    <lineage>
        <taxon>Bacteria</taxon>
        <taxon>Bacillati</taxon>
        <taxon>Actinomycetota</taxon>
        <taxon>Actinomycetes</taxon>
        <taxon>Streptosporangiales</taxon>
        <taxon>Nocardiopsidaceae</taxon>
        <taxon>Nocardiopsis</taxon>
    </lineage>
</organism>
<dbReference type="RefSeq" id="WP_179821691.1">
    <property type="nucleotide sequence ID" value="NZ_JACCFS010000001.1"/>
</dbReference>